<feature type="transmembrane region" description="Helical" evidence="5">
    <location>
        <begin position="162"/>
        <end position="188"/>
    </location>
</feature>
<protein>
    <submittedName>
        <fullName evidence="7">Cytochrome b5-like heme/steroid binding domain-containing protein</fullName>
    </submittedName>
</protein>
<dbReference type="InterPro" id="IPR001199">
    <property type="entry name" value="Cyt_B5-like_heme/steroid-bd"/>
</dbReference>
<dbReference type="Pfam" id="PF00173">
    <property type="entry name" value="Cyt-b5"/>
    <property type="match status" value="1"/>
</dbReference>
<dbReference type="InterPro" id="IPR050668">
    <property type="entry name" value="Cytochrome_b5"/>
</dbReference>
<evidence type="ECO:0000256" key="2">
    <source>
        <dbReference type="ARBA" id="ARBA00022723"/>
    </source>
</evidence>
<dbReference type="Gene3D" id="3.10.120.10">
    <property type="entry name" value="Cytochrome b5-like heme/steroid binding domain"/>
    <property type="match status" value="1"/>
</dbReference>
<dbReference type="SMART" id="SM01117">
    <property type="entry name" value="Cyt-b5"/>
    <property type="match status" value="1"/>
</dbReference>
<comment type="caution">
    <text evidence="5">Lacks conserved residue(s) required for the propagation of feature annotation.</text>
</comment>
<evidence type="ECO:0000256" key="1">
    <source>
        <dbReference type="ARBA" id="ARBA00022617"/>
    </source>
</evidence>
<evidence type="ECO:0000256" key="4">
    <source>
        <dbReference type="ARBA" id="ARBA00038168"/>
    </source>
</evidence>
<dbReference type="EMBL" id="JBFXLT010000111">
    <property type="protein sequence ID" value="KAL2808498.1"/>
    <property type="molecule type" value="Genomic_DNA"/>
</dbReference>
<reference evidence="7 8" key="1">
    <citation type="submission" date="2024-07" db="EMBL/GenBank/DDBJ databases">
        <title>Section-level genome sequencing and comparative genomics of Aspergillus sections Usti and Cavernicolus.</title>
        <authorList>
            <consortium name="Lawrence Berkeley National Laboratory"/>
            <person name="Nybo J.L."/>
            <person name="Vesth T.C."/>
            <person name="Theobald S."/>
            <person name="Frisvad J.C."/>
            <person name="Larsen T.O."/>
            <person name="Kjaerboelling I."/>
            <person name="Rothschild-Mancinelli K."/>
            <person name="Lyhne E.K."/>
            <person name="Kogle M.E."/>
            <person name="Barry K."/>
            <person name="Clum A."/>
            <person name="Na H."/>
            <person name="Ledsgaard L."/>
            <person name="Lin J."/>
            <person name="Lipzen A."/>
            <person name="Kuo A."/>
            <person name="Riley R."/>
            <person name="Mondo S."/>
            <person name="Labutti K."/>
            <person name="Haridas S."/>
            <person name="Pangalinan J."/>
            <person name="Salamov A.A."/>
            <person name="Simmons B.A."/>
            <person name="Magnuson J.K."/>
            <person name="Chen J."/>
            <person name="Drula E."/>
            <person name="Henrissat B."/>
            <person name="Wiebenga A."/>
            <person name="Lubbers R.J."/>
            <person name="Gomes A.C."/>
            <person name="Makela M.R."/>
            <person name="Stajich J."/>
            <person name="Grigoriev I.V."/>
            <person name="Mortensen U.H."/>
            <person name="De Vries R.P."/>
            <person name="Baker S.E."/>
            <person name="Andersen M.R."/>
        </authorList>
    </citation>
    <scope>NUCLEOTIDE SEQUENCE [LARGE SCALE GENOMIC DNA]</scope>
    <source>
        <strain evidence="7 8">CBS 588.65</strain>
    </source>
</reference>
<dbReference type="PRINTS" id="PR00363">
    <property type="entry name" value="CYTOCHROMEB5"/>
</dbReference>
<dbReference type="InterPro" id="IPR036400">
    <property type="entry name" value="Cyt_B5-like_heme/steroid_sf"/>
</dbReference>
<keyword evidence="2 5" id="KW-0479">Metal-binding</keyword>
<feature type="transmembrane region" description="Helical" evidence="5">
    <location>
        <begin position="112"/>
        <end position="133"/>
    </location>
</feature>
<keyword evidence="8" id="KW-1185">Reference proteome</keyword>
<keyword evidence="5" id="KW-1133">Transmembrane helix</keyword>
<keyword evidence="5" id="KW-0812">Transmembrane</keyword>
<sequence length="197" mass="21392">MQSYSVKEIEQLRSQRTLVIINGKVLDVATYLESHPGGKNILLEVAGTNTTEDFEQAGHSDEANEILQDLAIGVVRRYDQRASSEAEARRSASALFQSETPMQGPSHSSKPLSRLLVVASAAAVLALFLRLLVRHAGGLLRVLTTVPLLQAACTSASSIPSFWILFLDLVLLLLIAAFMSWAASIIYVELGTGDTRR</sequence>
<organism evidence="7 8">
    <name type="scientific">Aspergillus granulosus</name>
    <dbReference type="NCBI Taxonomy" id="176169"/>
    <lineage>
        <taxon>Eukaryota</taxon>
        <taxon>Fungi</taxon>
        <taxon>Dikarya</taxon>
        <taxon>Ascomycota</taxon>
        <taxon>Pezizomycotina</taxon>
        <taxon>Eurotiomycetes</taxon>
        <taxon>Eurotiomycetidae</taxon>
        <taxon>Eurotiales</taxon>
        <taxon>Aspergillaceae</taxon>
        <taxon>Aspergillus</taxon>
        <taxon>Aspergillus subgen. Nidulantes</taxon>
    </lineage>
</organism>
<dbReference type="Proteomes" id="UP001610334">
    <property type="component" value="Unassembled WGS sequence"/>
</dbReference>
<dbReference type="PANTHER" id="PTHR19359">
    <property type="entry name" value="CYTOCHROME B5"/>
    <property type="match status" value="1"/>
</dbReference>
<keyword evidence="3 5" id="KW-0408">Iron</keyword>
<proteinExistence type="inferred from homology"/>
<dbReference type="PROSITE" id="PS50255">
    <property type="entry name" value="CYTOCHROME_B5_2"/>
    <property type="match status" value="1"/>
</dbReference>
<dbReference type="InterPro" id="IPR018506">
    <property type="entry name" value="Cyt_B5_heme-BS"/>
</dbReference>
<comment type="caution">
    <text evidence="7">The sequence shown here is derived from an EMBL/GenBank/DDBJ whole genome shotgun (WGS) entry which is preliminary data.</text>
</comment>
<evidence type="ECO:0000259" key="6">
    <source>
        <dbReference type="PROSITE" id="PS50255"/>
    </source>
</evidence>
<evidence type="ECO:0000313" key="8">
    <source>
        <dbReference type="Proteomes" id="UP001610334"/>
    </source>
</evidence>
<dbReference type="PROSITE" id="PS00191">
    <property type="entry name" value="CYTOCHROME_B5_1"/>
    <property type="match status" value="1"/>
</dbReference>
<dbReference type="SUPFAM" id="SSF55856">
    <property type="entry name" value="Cytochrome b5-like heme/steroid binding domain"/>
    <property type="match status" value="1"/>
</dbReference>
<evidence type="ECO:0000256" key="3">
    <source>
        <dbReference type="ARBA" id="ARBA00023004"/>
    </source>
</evidence>
<comment type="similarity">
    <text evidence="4 5">Belongs to the cytochrome b5 family.</text>
</comment>
<evidence type="ECO:0000313" key="7">
    <source>
        <dbReference type="EMBL" id="KAL2808498.1"/>
    </source>
</evidence>
<keyword evidence="1 5" id="KW-0349">Heme</keyword>
<feature type="domain" description="Cytochrome b5 heme-binding" evidence="6">
    <location>
        <begin position="1"/>
        <end position="76"/>
    </location>
</feature>
<name>A0ABR4H0Z9_9EURO</name>
<keyword evidence="5" id="KW-0472">Membrane</keyword>
<accession>A0ABR4H0Z9</accession>
<evidence type="ECO:0000256" key="5">
    <source>
        <dbReference type="RuleBase" id="RU362121"/>
    </source>
</evidence>
<gene>
    <name evidence="7" type="ORF">BJX63DRAFT_436094</name>
</gene>